<organism evidence="1 2">
    <name type="scientific">Tritrichomonas musculus</name>
    <dbReference type="NCBI Taxonomy" id="1915356"/>
    <lineage>
        <taxon>Eukaryota</taxon>
        <taxon>Metamonada</taxon>
        <taxon>Parabasalia</taxon>
        <taxon>Tritrichomonadida</taxon>
        <taxon>Tritrichomonadidae</taxon>
        <taxon>Tritrichomonas</taxon>
    </lineage>
</organism>
<gene>
    <name evidence="1" type="ORF">M9Y10_035837</name>
</gene>
<comment type="caution">
    <text evidence="1">The sequence shown here is derived from an EMBL/GenBank/DDBJ whole genome shotgun (WGS) entry which is preliminary data.</text>
</comment>
<reference evidence="1 2" key="1">
    <citation type="submission" date="2024-04" db="EMBL/GenBank/DDBJ databases">
        <title>Tritrichomonas musculus Genome.</title>
        <authorList>
            <person name="Alves-Ferreira E."/>
            <person name="Grigg M."/>
            <person name="Lorenzi H."/>
            <person name="Galac M."/>
        </authorList>
    </citation>
    <scope>NUCLEOTIDE SEQUENCE [LARGE SCALE GENOMIC DNA]</scope>
    <source>
        <strain evidence="1 2">EAF2021</strain>
    </source>
</reference>
<protein>
    <submittedName>
        <fullName evidence="1">Uncharacterized protein</fullName>
    </submittedName>
</protein>
<dbReference type="EMBL" id="JAPFFF010000057">
    <property type="protein sequence ID" value="KAK8837896.1"/>
    <property type="molecule type" value="Genomic_DNA"/>
</dbReference>
<proteinExistence type="predicted"/>
<accession>A0ABR2GVI9</accession>
<evidence type="ECO:0000313" key="1">
    <source>
        <dbReference type="EMBL" id="KAK8837896.1"/>
    </source>
</evidence>
<keyword evidence="2" id="KW-1185">Reference proteome</keyword>
<dbReference type="Proteomes" id="UP001470230">
    <property type="component" value="Unassembled WGS sequence"/>
</dbReference>
<sequence length="145" mass="16988">MERKAIKIPIEKYEKDLETDKKNEILDLLTNANQLFYIDDFEEIEYKLHEACKNGDIELIKIYLSPYIQNETKDMRFKIDKTSKTASLLEVDDSIRQLVIPQSVQYESTEYLITSVIGTNRSIKTVNFAKDSAVKTIWRISIFKN</sequence>
<name>A0ABR2GVI9_9EUKA</name>
<evidence type="ECO:0000313" key="2">
    <source>
        <dbReference type="Proteomes" id="UP001470230"/>
    </source>
</evidence>